<evidence type="ECO:0000256" key="1">
    <source>
        <dbReference type="SAM" id="Coils"/>
    </source>
</evidence>
<feature type="non-terminal residue" evidence="2">
    <location>
        <position position="268"/>
    </location>
</feature>
<evidence type="ECO:0000313" key="3">
    <source>
        <dbReference type="Proteomes" id="UP000023152"/>
    </source>
</evidence>
<organism evidence="2 3">
    <name type="scientific">Reticulomyxa filosa</name>
    <dbReference type="NCBI Taxonomy" id="46433"/>
    <lineage>
        <taxon>Eukaryota</taxon>
        <taxon>Sar</taxon>
        <taxon>Rhizaria</taxon>
        <taxon>Retaria</taxon>
        <taxon>Foraminifera</taxon>
        <taxon>Monothalamids</taxon>
        <taxon>Reticulomyxidae</taxon>
        <taxon>Reticulomyxa</taxon>
    </lineage>
</organism>
<feature type="coiled-coil region" evidence="1">
    <location>
        <begin position="64"/>
        <end position="116"/>
    </location>
</feature>
<feature type="non-terminal residue" evidence="2">
    <location>
        <position position="1"/>
    </location>
</feature>
<keyword evidence="1" id="KW-0175">Coiled coil</keyword>
<accession>X6N311</accession>
<reference evidence="2 3" key="1">
    <citation type="journal article" date="2013" name="Curr. Biol.">
        <title>The Genome of the Foraminiferan Reticulomyxa filosa.</title>
        <authorList>
            <person name="Glockner G."/>
            <person name="Hulsmann N."/>
            <person name="Schleicher M."/>
            <person name="Noegel A.A."/>
            <person name="Eichinger L."/>
            <person name="Gallinger C."/>
            <person name="Pawlowski J."/>
            <person name="Sierra R."/>
            <person name="Euteneuer U."/>
            <person name="Pillet L."/>
            <person name="Moustafa A."/>
            <person name="Platzer M."/>
            <person name="Groth M."/>
            <person name="Szafranski K."/>
            <person name="Schliwa M."/>
        </authorList>
    </citation>
    <scope>NUCLEOTIDE SEQUENCE [LARGE SCALE GENOMIC DNA]</scope>
</reference>
<comment type="caution">
    <text evidence="2">The sequence shown here is derived from an EMBL/GenBank/DDBJ whole genome shotgun (WGS) entry which is preliminary data.</text>
</comment>
<name>X6N311_RETFI</name>
<gene>
    <name evidence="2" type="ORF">RFI_17084</name>
</gene>
<evidence type="ECO:0000313" key="2">
    <source>
        <dbReference type="EMBL" id="ETO20134.1"/>
    </source>
</evidence>
<dbReference type="AlphaFoldDB" id="X6N311"/>
<keyword evidence="3" id="KW-1185">Reference proteome</keyword>
<proteinExistence type="predicted"/>
<dbReference type="Proteomes" id="UP000023152">
    <property type="component" value="Unassembled WGS sequence"/>
</dbReference>
<sequence length="268" mass="31336">SFFILQSTHKKNTNFLVYLVHSFFKKKRYLKFYFSLFWREKVDLYMINPARKMPAISVEEQQSMDKVKNERTKLQNLATRLKSIDKDIEQNDKILRETIRLRINQLRNDLDDREQKLYKECDTIKSKHFKEITNKQKEIAEYMQIIEQAVKLQDDIVEDEPLSTREGGRGTVVSGLSSLNFGGDSPITSQHSKNPVENRKHLILSIEEGYLNENFSFNVPIKPRELTCSTLEDIRSAIQNFGELNVSQKDFDAIHRMANMPGGVQSRK</sequence>
<dbReference type="EMBL" id="ASPP01012897">
    <property type="protein sequence ID" value="ETO20134.1"/>
    <property type="molecule type" value="Genomic_DNA"/>
</dbReference>
<protein>
    <submittedName>
        <fullName evidence="2">Uncharacterized protein</fullName>
    </submittedName>
</protein>